<reference evidence="2" key="1">
    <citation type="submission" date="2023-01" db="EMBL/GenBank/DDBJ databases">
        <title>The diversity of Class Acidimicrobiia in South China Sea sediment environments and the proposal of Iamia marina sp. nov., a novel species of the genus Iamia.</title>
        <authorList>
            <person name="He Y."/>
            <person name="Tian X."/>
        </authorList>
    </citation>
    <scope>NUCLEOTIDE SEQUENCE</scope>
    <source>
        <strain evidence="2">DSM 19957</strain>
    </source>
</reference>
<dbReference type="Proteomes" id="UP001216390">
    <property type="component" value="Chromosome"/>
</dbReference>
<accession>A0AAE9YBK0</accession>
<gene>
    <name evidence="2" type="ORF">PO878_15990</name>
</gene>
<dbReference type="InterPro" id="IPR037401">
    <property type="entry name" value="SnoaL-like"/>
</dbReference>
<feature type="domain" description="SnoaL-like" evidence="1">
    <location>
        <begin position="22"/>
        <end position="115"/>
    </location>
</feature>
<keyword evidence="3" id="KW-1185">Reference proteome</keyword>
<evidence type="ECO:0000259" key="1">
    <source>
        <dbReference type="Pfam" id="PF12680"/>
    </source>
</evidence>
<dbReference type="Gene3D" id="3.10.450.50">
    <property type="match status" value="1"/>
</dbReference>
<proteinExistence type="predicted"/>
<dbReference type="KEGG" id="ima:PO878_15990"/>
<evidence type="ECO:0000313" key="3">
    <source>
        <dbReference type="Proteomes" id="UP001216390"/>
    </source>
</evidence>
<sequence length="187" mass="21219">MTAYPRAEMEGMVERWLQANRDAEAAGDWRPMAELYTPDATYGWNYGPETTFMAVGREEIRELALGNEMAGLDGWEYPYEEILIDEAKGQVVGFWRQLATATRPDGSRYEVQGIGGSWFRYGGDHMWSWQRDWFDFGNAAACYLEMMSADVLSDGMKARMETSMKGPQPGYYHPVATAPVGLWDRPA</sequence>
<name>A0AAE9YBK0_9ACTN</name>
<dbReference type="SUPFAM" id="SSF54427">
    <property type="entry name" value="NTF2-like"/>
    <property type="match status" value="1"/>
</dbReference>
<dbReference type="Pfam" id="PF12680">
    <property type="entry name" value="SnoaL_2"/>
    <property type="match status" value="1"/>
</dbReference>
<dbReference type="RefSeq" id="WP_272735528.1">
    <property type="nucleotide sequence ID" value="NZ_CP116942.1"/>
</dbReference>
<evidence type="ECO:0000313" key="2">
    <source>
        <dbReference type="EMBL" id="WCO66002.1"/>
    </source>
</evidence>
<protein>
    <submittedName>
        <fullName evidence="2">Nuclear transport factor 2 family protein</fullName>
    </submittedName>
</protein>
<dbReference type="EMBL" id="CP116942">
    <property type="protein sequence ID" value="WCO66002.1"/>
    <property type="molecule type" value="Genomic_DNA"/>
</dbReference>
<dbReference type="InterPro" id="IPR032710">
    <property type="entry name" value="NTF2-like_dom_sf"/>
</dbReference>
<organism evidence="2 3">
    <name type="scientific">Iamia majanohamensis</name>
    <dbReference type="NCBI Taxonomy" id="467976"/>
    <lineage>
        <taxon>Bacteria</taxon>
        <taxon>Bacillati</taxon>
        <taxon>Actinomycetota</taxon>
        <taxon>Acidimicrobiia</taxon>
        <taxon>Acidimicrobiales</taxon>
        <taxon>Iamiaceae</taxon>
        <taxon>Iamia</taxon>
    </lineage>
</organism>
<dbReference type="AlphaFoldDB" id="A0AAE9YBK0"/>